<proteinExistence type="predicted"/>
<accession>A0AAW2WD35</accession>
<protein>
    <submittedName>
        <fullName evidence="1">Uncharacterized protein</fullName>
    </submittedName>
</protein>
<sequence length="77" mass="8952">MEPNKSPSYDDNRDYFQIPEIQRKELLMEVLEKCCNSPQRTESDLLMEEVEEKMRAFPSPTGTTKKCGEAFTLHRGP</sequence>
<reference evidence="1" key="1">
    <citation type="submission" date="2020-06" db="EMBL/GenBank/DDBJ databases">
        <authorList>
            <person name="Li T."/>
            <person name="Hu X."/>
            <person name="Zhang T."/>
            <person name="Song X."/>
            <person name="Zhang H."/>
            <person name="Dai N."/>
            <person name="Sheng W."/>
            <person name="Hou X."/>
            <person name="Wei L."/>
        </authorList>
    </citation>
    <scope>NUCLEOTIDE SEQUENCE</scope>
    <source>
        <strain evidence="1">KEN1</strain>
        <tissue evidence="1">Leaf</tissue>
    </source>
</reference>
<dbReference type="AlphaFoldDB" id="A0AAW2WD35"/>
<organism evidence="1">
    <name type="scientific">Sesamum latifolium</name>
    <dbReference type="NCBI Taxonomy" id="2727402"/>
    <lineage>
        <taxon>Eukaryota</taxon>
        <taxon>Viridiplantae</taxon>
        <taxon>Streptophyta</taxon>
        <taxon>Embryophyta</taxon>
        <taxon>Tracheophyta</taxon>
        <taxon>Spermatophyta</taxon>
        <taxon>Magnoliopsida</taxon>
        <taxon>eudicotyledons</taxon>
        <taxon>Gunneridae</taxon>
        <taxon>Pentapetalae</taxon>
        <taxon>asterids</taxon>
        <taxon>lamiids</taxon>
        <taxon>Lamiales</taxon>
        <taxon>Pedaliaceae</taxon>
        <taxon>Sesamum</taxon>
    </lineage>
</organism>
<comment type="caution">
    <text evidence="1">The sequence shown here is derived from an EMBL/GenBank/DDBJ whole genome shotgun (WGS) entry which is preliminary data.</text>
</comment>
<reference evidence="1" key="2">
    <citation type="journal article" date="2024" name="Plant">
        <title>Genomic evolution and insights into agronomic trait innovations of Sesamum species.</title>
        <authorList>
            <person name="Miao H."/>
            <person name="Wang L."/>
            <person name="Qu L."/>
            <person name="Liu H."/>
            <person name="Sun Y."/>
            <person name="Le M."/>
            <person name="Wang Q."/>
            <person name="Wei S."/>
            <person name="Zheng Y."/>
            <person name="Lin W."/>
            <person name="Duan Y."/>
            <person name="Cao H."/>
            <person name="Xiong S."/>
            <person name="Wang X."/>
            <person name="Wei L."/>
            <person name="Li C."/>
            <person name="Ma Q."/>
            <person name="Ju M."/>
            <person name="Zhao R."/>
            <person name="Li G."/>
            <person name="Mu C."/>
            <person name="Tian Q."/>
            <person name="Mei H."/>
            <person name="Zhang T."/>
            <person name="Gao T."/>
            <person name="Zhang H."/>
        </authorList>
    </citation>
    <scope>NUCLEOTIDE SEQUENCE</scope>
    <source>
        <strain evidence="1">KEN1</strain>
    </source>
</reference>
<name>A0AAW2WD35_9LAMI</name>
<dbReference type="EMBL" id="JACGWN010000008">
    <property type="protein sequence ID" value="KAL0439191.1"/>
    <property type="molecule type" value="Genomic_DNA"/>
</dbReference>
<evidence type="ECO:0000313" key="1">
    <source>
        <dbReference type="EMBL" id="KAL0439191.1"/>
    </source>
</evidence>
<gene>
    <name evidence="1" type="ORF">Slati_2402100</name>
</gene>